<comment type="caution">
    <text evidence="2">The sequence shown here is derived from an EMBL/GenBank/DDBJ whole genome shotgun (WGS) entry which is preliminary data.</text>
</comment>
<protein>
    <recommendedName>
        <fullName evidence="4">Phage holin family protein</fullName>
    </recommendedName>
</protein>
<evidence type="ECO:0000313" key="2">
    <source>
        <dbReference type="EMBL" id="GJE66636.1"/>
    </source>
</evidence>
<feature type="transmembrane region" description="Helical" evidence="1">
    <location>
        <begin position="76"/>
        <end position="99"/>
    </location>
</feature>
<sequence length="170" mass="18409">MQAETVEDRARARHRMERELRRLEGLAGRKRVRRRILRALRGTAGAAATFGALVKLKLVGTLAGKAAIALAVGLGLAWPTLVIGIIGLVGIVLALLSLFSGEGGPHSFDCDWPCECGRKEARARRLKHLIAQRRSWLAAPSGAAPSVRWDARGRYATATAGRANARKRSR</sequence>
<accession>A0ABQ4UIX4</accession>
<dbReference type="EMBL" id="BPRC01000016">
    <property type="protein sequence ID" value="GJE66636.1"/>
    <property type="molecule type" value="Genomic_DNA"/>
</dbReference>
<proteinExistence type="predicted"/>
<keyword evidence="3" id="KW-1185">Reference proteome</keyword>
<keyword evidence="1" id="KW-0472">Membrane</keyword>
<reference evidence="2" key="2">
    <citation type="submission" date="2021-08" db="EMBL/GenBank/DDBJ databases">
        <authorList>
            <person name="Tani A."/>
            <person name="Ola A."/>
            <person name="Ogura Y."/>
            <person name="Katsura K."/>
            <person name="Hayashi T."/>
        </authorList>
    </citation>
    <scope>NUCLEOTIDE SEQUENCE</scope>
    <source>
        <strain evidence="2">NBRC 15686</strain>
    </source>
</reference>
<keyword evidence="1" id="KW-1133">Transmembrane helix</keyword>
<evidence type="ECO:0000313" key="3">
    <source>
        <dbReference type="Proteomes" id="UP001055039"/>
    </source>
</evidence>
<feature type="transmembrane region" description="Helical" evidence="1">
    <location>
        <begin position="39"/>
        <end position="56"/>
    </location>
</feature>
<keyword evidence="1" id="KW-0812">Transmembrane</keyword>
<organism evidence="2 3">
    <name type="scientific">Methylorubrum aminovorans</name>
    <dbReference type="NCBI Taxonomy" id="269069"/>
    <lineage>
        <taxon>Bacteria</taxon>
        <taxon>Pseudomonadati</taxon>
        <taxon>Pseudomonadota</taxon>
        <taxon>Alphaproteobacteria</taxon>
        <taxon>Hyphomicrobiales</taxon>
        <taxon>Methylobacteriaceae</taxon>
        <taxon>Methylorubrum</taxon>
    </lineage>
</organism>
<dbReference type="RefSeq" id="WP_238226488.1">
    <property type="nucleotide sequence ID" value="NZ_BAAADH010000022.1"/>
</dbReference>
<dbReference type="Proteomes" id="UP001055039">
    <property type="component" value="Unassembled WGS sequence"/>
</dbReference>
<gene>
    <name evidence="2" type="ORF">LNAOJCKE_3856</name>
</gene>
<evidence type="ECO:0008006" key="4">
    <source>
        <dbReference type="Google" id="ProtNLM"/>
    </source>
</evidence>
<reference evidence="2" key="1">
    <citation type="journal article" date="2021" name="Front. Microbiol.">
        <title>Comprehensive Comparative Genomics and Phenotyping of Methylobacterium Species.</title>
        <authorList>
            <person name="Alessa O."/>
            <person name="Ogura Y."/>
            <person name="Fujitani Y."/>
            <person name="Takami H."/>
            <person name="Hayashi T."/>
            <person name="Sahin N."/>
            <person name="Tani A."/>
        </authorList>
    </citation>
    <scope>NUCLEOTIDE SEQUENCE</scope>
    <source>
        <strain evidence="2">NBRC 15686</strain>
    </source>
</reference>
<evidence type="ECO:0000256" key="1">
    <source>
        <dbReference type="SAM" id="Phobius"/>
    </source>
</evidence>
<name>A0ABQ4UIX4_9HYPH</name>